<dbReference type="PANTHER" id="PTHR10963">
    <property type="entry name" value="GLYCOSYL HYDROLASE-RELATED"/>
    <property type="match status" value="1"/>
</dbReference>
<evidence type="ECO:0000313" key="3">
    <source>
        <dbReference type="EMBL" id="PMD46779.1"/>
    </source>
</evidence>
<dbReference type="PROSITE" id="PS51762">
    <property type="entry name" value="GH16_2"/>
    <property type="match status" value="1"/>
</dbReference>
<gene>
    <name evidence="3" type="ORF">L207DRAFT_418030</name>
</gene>
<evidence type="ECO:0000256" key="1">
    <source>
        <dbReference type="SAM" id="SignalP"/>
    </source>
</evidence>
<keyword evidence="1" id="KW-0732">Signal</keyword>
<dbReference type="InterPro" id="IPR013320">
    <property type="entry name" value="ConA-like_dom_sf"/>
</dbReference>
<feature type="signal peptide" evidence="1">
    <location>
        <begin position="1"/>
        <end position="18"/>
    </location>
</feature>
<evidence type="ECO:0000313" key="4">
    <source>
        <dbReference type="Proteomes" id="UP000235786"/>
    </source>
</evidence>
<feature type="non-terminal residue" evidence="3">
    <location>
        <position position="326"/>
    </location>
</feature>
<sequence length="326" mass="35264">MARLAVLSLLGLSRGVVAIVVASQYQLQATYSGDTFFNNFNFVTVSSGTNQGWCYVDYSTALDEGQISVDNSGAAYIMPDSTTTLNPNGVGRDSVKIVSTASWTHGLFITDLNNMPGGVCGNRLSGWSDSCEWYVIFYSTIGILLTTLGEIDIITGINNAAYDQMTLFTQPTCSVDGDFQIGTSQSTDCSAATGCSVLDDSDPNSYGVNFNSNRGGVFATEWTSDYIRIWFFDYGTTPFDITAGTPDPDLWGEPVSNFQGSCNIDGSFSQNSIAFDLEFCTTMAEANWAADGCNSLAATCREYVASFPIVLMVDRYWGINSVKVYQ</sequence>
<dbReference type="Pfam" id="PF26113">
    <property type="entry name" value="GH16_XgeA"/>
    <property type="match status" value="1"/>
</dbReference>
<dbReference type="STRING" id="1149755.A0A2J6S7N6"/>
<dbReference type="AlphaFoldDB" id="A0A2J6S7N6"/>
<dbReference type="PANTHER" id="PTHR10963:SF24">
    <property type="entry name" value="GLYCOSIDASE C21B10.07-RELATED"/>
    <property type="match status" value="1"/>
</dbReference>
<keyword evidence="3" id="KW-0378">Hydrolase</keyword>
<feature type="chain" id="PRO_5014390289" evidence="1">
    <location>
        <begin position="19"/>
        <end position="326"/>
    </location>
</feature>
<dbReference type="OrthoDB" id="192832at2759"/>
<name>A0A2J6S7N6_HYAVF</name>
<keyword evidence="4" id="KW-1185">Reference proteome</keyword>
<dbReference type="Proteomes" id="UP000235786">
    <property type="component" value="Unassembled WGS sequence"/>
</dbReference>
<protein>
    <submittedName>
        <fullName evidence="3">Glycoside hydrolase family 16 protein</fullName>
    </submittedName>
</protein>
<dbReference type="InterPro" id="IPR050546">
    <property type="entry name" value="Glycosyl_Hydrlase_16"/>
</dbReference>
<organism evidence="3 4">
    <name type="scientific">Hyaloscypha variabilis (strain UAMH 11265 / GT02V1 / F)</name>
    <name type="common">Meliniomyces variabilis</name>
    <dbReference type="NCBI Taxonomy" id="1149755"/>
    <lineage>
        <taxon>Eukaryota</taxon>
        <taxon>Fungi</taxon>
        <taxon>Dikarya</taxon>
        <taxon>Ascomycota</taxon>
        <taxon>Pezizomycotina</taxon>
        <taxon>Leotiomycetes</taxon>
        <taxon>Helotiales</taxon>
        <taxon>Hyaloscyphaceae</taxon>
        <taxon>Hyaloscypha</taxon>
        <taxon>Hyaloscypha variabilis</taxon>
    </lineage>
</organism>
<dbReference type="GO" id="GO:0004553">
    <property type="term" value="F:hydrolase activity, hydrolyzing O-glycosyl compounds"/>
    <property type="evidence" value="ECO:0007669"/>
    <property type="project" value="InterPro"/>
</dbReference>
<evidence type="ECO:0000259" key="2">
    <source>
        <dbReference type="PROSITE" id="PS51762"/>
    </source>
</evidence>
<accession>A0A2J6S7N6</accession>
<proteinExistence type="predicted"/>
<dbReference type="SUPFAM" id="SSF49899">
    <property type="entry name" value="Concanavalin A-like lectins/glucanases"/>
    <property type="match status" value="1"/>
</dbReference>
<dbReference type="InterPro" id="IPR000757">
    <property type="entry name" value="Beta-glucanase-like"/>
</dbReference>
<dbReference type="EMBL" id="KZ613939">
    <property type="protein sequence ID" value="PMD46779.1"/>
    <property type="molecule type" value="Genomic_DNA"/>
</dbReference>
<dbReference type="GO" id="GO:0009251">
    <property type="term" value="P:glucan catabolic process"/>
    <property type="evidence" value="ECO:0007669"/>
    <property type="project" value="TreeGrafter"/>
</dbReference>
<feature type="domain" description="GH16" evidence="2">
    <location>
        <begin position="24"/>
        <end position="312"/>
    </location>
</feature>
<reference evidence="3 4" key="1">
    <citation type="submission" date="2016-04" db="EMBL/GenBank/DDBJ databases">
        <title>A degradative enzymes factory behind the ericoid mycorrhizal symbiosis.</title>
        <authorList>
            <consortium name="DOE Joint Genome Institute"/>
            <person name="Martino E."/>
            <person name="Morin E."/>
            <person name="Grelet G."/>
            <person name="Kuo A."/>
            <person name="Kohler A."/>
            <person name="Daghino S."/>
            <person name="Barry K."/>
            <person name="Choi C."/>
            <person name="Cichocki N."/>
            <person name="Clum A."/>
            <person name="Copeland A."/>
            <person name="Hainaut M."/>
            <person name="Haridas S."/>
            <person name="Labutti K."/>
            <person name="Lindquist E."/>
            <person name="Lipzen A."/>
            <person name="Khouja H.-R."/>
            <person name="Murat C."/>
            <person name="Ohm R."/>
            <person name="Olson A."/>
            <person name="Spatafora J."/>
            <person name="Veneault-Fourrey C."/>
            <person name="Henrissat B."/>
            <person name="Grigoriev I."/>
            <person name="Martin F."/>
            <person name="Perotto S."/>
        </authorList>
    </citation>
    <scope>NUCLEOTIDE SEQUENCE [LARGE SCALE GENOMIC DNA]</scope>
    <source>
        <strain evidence="3 4">F</strain>
    </source>
</reference>
<dbReference type="Gene3D" id="2.60.120.200">
    <property type="match status" value="1"/>
</dbReference>